<dbReference type="Proteomes" id="UP000275368">
    <property type="component" value="Chromosome"/>
</dbReference>
<keyword evidence="2" id="KW-1185">Reference proteome</keyword>
<evidence type="ECO:0000313" key="1">
    <source>
        <dbReference type="EMBL" id="BBH23264.1"/>
    </source>
</evidence>
<protein>
    <submittedName>
        <fullName evidence="1">Uncharacterized protein</fullName>
    </submittedName>
</protein>
<dbReference type="EMBL" id="AP019308">
    <property type="protein sequence ID" value="BBH23264.1"/>
    <property type="molecule type" value="Genomic_DNA"/>
</dbReference>
<sequence>MEDGSDKTIWFEPRLVIPLWLGQAERIADKKPSEARWHPKGWMGWVVDGACLQVVEWLLASRLQAGLH</sequence>
<reference evidence="1 2" key="1">
    <citation type="submission" date="2018-11" db="EMBL/GenBank/DDBJ databases">
        <title>Complete genome sequence of Paenibacillus baekrokdamisoli strain KCTC 33723.</title>
        <authorList>
            <person name="Kang S.W."/>
            <person name="Lee K.C."/>
            <person name="Kim K.K."/>
            <person name="Kim J.S."/>
            <person name="Kim D.S."/>
            <person name="Ko S.H."/>
            <person name="Yang S.H."/>
            <person name="Lee J.S."/>
        </authorList>
    </citation>
    <scope>NUCLEOTIDE SEQUENCE [LARGE SCALE GENOMIC DNA]</scope>
    <source>
        <strain evidence="1 2">KCTC 33723</strain>
    </source>
</reference>
<name>A0A3G9JJV3_9BACL</name>
<proteinExistence type="predicted"/>
<accession>A0A3G9JJV3</accession>
<gene>
    <name evidence="1" type="ORF">Back11_46090</name>
</gene>
<dbReference type="KEGG" id="pbk:Back11_46090"/>
<dbReference type="AlphaFoldDB" id="A0A3G9JJV3"/>
<organism evidence="1 2">
    <name type="scientific">Paenibacillus baekrokdamisoli</name>
    <dbReference type="NCBI Taxonomy" id="1712516"/>
    <lineage>
        <taxon>Bacteria</taxon>
        <taxon>Bacillati</taxon>
        <taxon>Bacillota</taxon>
        <taxon>Bacilli</taxon>
        <taxon>Bacillales</taxon>
        <taxon>Paenibacillaceae</taxon>
        <taxon>Paenibacillus</taxon>
    </lineage>
</organism>
<evidence type="ECO:0000313" key="2">
    <source>
        <dbReference type="Proteomes" id="UP000275368"/>
    </source>
</evidence>
<dbReference type="RefSeq" id="WP_125662637.1">
    <property type="nucleotide sequence ID" value="NZ_AP019308.1"/>
</dbReference>